<evidence type="ECO:0000313" key="1">
    <source>
        <dbReference type="EMBL" id="KKK33930.1"/>
    </source>
</evidence>
<dbReference type="Gene3D" id="3.30.2310.20">
    <property type="entry name" value="RelE-like"/>
    <property type="match status" value="1"/>
</dbReference>
<protein>
    <submittedName>
        <fullName evidence="1">Toxin RelE</fullName>
    </submittedName>
</protein>
<dbReference type="InterPro" id="IPR035093">
    <property type="entry name" value="RelE/ParE_toxin_dom_sf"/>
</dbReference>
<dbReference type="Proteomes" id="UP000034287">
    <property type="component" value="Unassembled WGS sequence"/>
</dbReference>
<name>A0A0M2SMV3_9STAP</name>
<accession>A0A0M2SMV3</accession>
<dbReference type="AlphaFoldDB" id="A0A0M2SMV3"/>
<organism evidence="1 2">
    <name type="scientific">Salinicoccus sediminis</name>
    <dbReference type="NCBI Taxonomy" id="1432562"/>
    <lineage>
        <taxon>Bacteria</taxon>
        <taxon>Bacillati</taxon>
        <taxon>Bacillota</taxon>
        <taxon>Bacilli</taxon>
        <taxon>Bacillales</taxon>
        <taxon>Staphylococcaceae</taxon>
        <taxon>Salinicoccus</taxon>
    </lineage>
</organism>
<dbReference type="OrthoDB" id="2167761at2"/>
<reference evidence="1 2" key="1">
    <citation type="submission" date="2015-04" db="EMBL/GenBank/DDBJ databases">
        <title>Taxonomic description and genome sequence of Salinicoccus sediminis sp. nov., a novel hyper halotolerant bacterium isolated from marine sediment.</title>
        <authorList>
            <person name="Mathan Kumar R."/>
            <person name="Kaur G."/>
            <person name="Kumar N."/>
            <person name="Kumar A."/>
            <person name="Singh N.K."/>
            <person name="Kaur N."/>
            <person name="Mayilraj S."/>
        </authorList>
    </citation>
    <scope>NUCLEOTIDE SEQUENCE [LARGE SCALE GENOMIC DNA]</scope>
    <source>
        <strain evidence="1 2">SV-16</strain>
    </source>
</reference>
<dbReference type="EMBL" id="LAYZ01000024">
    <property type="protein sequence ID" value="KKK33930.1"/>
    <property type="molecule type" value="Genomic_DNA"/>
</dbReference>
<dbReference type="RefSeq" id="WP_046516686.1">
    <property type="nucleotide sequence ID" value="NZ_LAYZ01000024.1"/>
</dbReference>
<gene>
    <name evidence="1" type="ORF">WN59_10000</name>
</gene>
<dbReference type="SUPFAM" id="SSF143011">
    <property type="entry name" value="RelE-like"/>
    <property type="match status" value="1"/>
</dbReference>
<sequence>MHDIIFNKFSQREYDNLDVSQKVFVTKGLKRIEEKGMGAGQPLRGELAHCRKLKNNRSGLRIVFVEVEGKIEVIEIIAIGKRSDKEVYKDAIKRLRD</sequence>
<evidence type="ECO:0000313" key="2">
    <source>
        <dbReference type="Proteomes" id="UP000034287"/>
    </source>
</evidence>
<keyword evidence="2" id="KW-1185">Reference proteome</keyword>
<comment type="caution">
    <text evidence="1">The sequence shown here is derived from an EMBL/GenBank/DDBJ whole genome shotgun (WGS) entry which is preliminary data.</text>
</comment>
<dbReference type="PATRIC" id="fig|1432562.3.peg.1985"/>
<dbReference type="STRING" id="1432562.WN59_10000"/>
<proteinExistence type="predicted"/>